<reference evidence="1 2" key="1">
    <citation type="journal article" date="2021" name="Elife">
        <title>Chloroplast acquisition without the gene transfer in kleptoplastic sea slugs, Plakobranchus ocellatus.</title>
        <authorList>
            <person name="Maeda T."/>
            <person name="Takahashi S."/>
            <person name="Yoshida T."/>
            <person name="Shimamura S."/>
            <person name="Takaki Y."/>
            <person name="Nagai Y."/>
            <person name="Toyoda A."/>
            <person name="Suzuki Y."/>
            <person name="Arimoto A."/>
            <person name="Ishii H."/>
            <person name="Satoh N."/>
            <person name="Nishiyama T."/>
            <person name="Hasebe M."/>
            <person name="Maruyama T."/>
            <person name="Minagawa J."/>
            <person name="Obokata J."/>
            <person name="Shigenobu S."/>
        </authorList>
    </citation>
    <scope>NUCLEOTIDE SEQUENCE [LARGE SCALE GENOMIC DNA]</scope>
</reference>
<keyword evidence="2" id="KW-1185">Reference proteome</keyword>
<dbReference type="EMBL" id="BMAT01010144">
    <property type="protein sequence ID" value="GFS21007.1"/>
    <property type="molecule type" value="Genomic_DNA"/>
</dbReference>
<dbReference type="AlphaFoldDB" id="A0AAV4JHQ8"/>
<gene>
    <name evidence="1" type="ORF">ElyMa_005071400</name>
</gene>
<accession>A0AAV4JHQ8</accession>
<evidence type="ECO:0000313" key="1">
    <source>
        <dbReference type="EMBL" id="GFS21007.1"/>
    </source>
</evidence>
<evidence type="ECO:0000313" key="2">
    <source>
        <dbReference type="Proteomes" id="UP000762676"/>
    </source>
</evidence>
<proteinExistence type="predicted"/>
<evidence type="ECO:0008006" key="3">
    <source>
        <dbReference type="Google" id="ProtNLM"/>
    </source>
</evidence>
<organism evidence="1 2">
    <name type="scientific">Elysia marginata</name>
    <dbReference type="NCBI Taxonomy" id="1093978"/>
    <lineage>
        <taxon>Eukaryota</taxon>
        <taxon>Metazoa</taxon>
        <taxon>Spiralia</taxon>
        <taxon>Lophotrochozoa</taxon>
        <taxon>Mollusca</taxon>
        <taxon>Gastropoda</taxon>
        <taxon>Heterobranchia</taxon>
        <taxon>Euthyneura</taxon>
        <taxon>Panpulmonata</taxon>
        <taxon>Sacoglossa</taxon>
        <taxon>Placobranchoidea</taxon>
        <taxon>Plakobranchidae</taxon>
        <taxon>Elysia</taxon>
    </lineage>
</organism>
<name>A0AAV4JHQ8_9GAST</name>
<comment type="caution">
    <text evidence="1">The sequence shown here is derived from an EMBL/GenBank/DDBJ whole genome shotgun (WGS) entry which is preliminary data.</text>
</comment>
<sequence length="112" mass="12482">MPTDCPFGDTISIKAREKLPEITNRELFPDDAALVALSKAHLQHHMNCLIMDCVNFGLTINVAKTQAMRHGVRNPAPFSINVNTLEIIDTEKCHRRKQEGEGASPRGICRCL</sequence>
<dbReference type="Proteomes" id="UP000762676">
    <property type="component" value="Unassembled WGS sequence"/>
</dbReference>
<protein>
    <recommendedName>
        <fullName evidence="3">Reverse transcriptase domain-containing protein</fullName>
    </recommendedName>
</protein>